<keyword evidence="7" id="KW-0063">Aspartyl esterase</keyword>
<evidence type="ECO:0000256" key="4">
    <source>
        <dbReference type="ARBA" id="ARBA00013229"/>
    </source>
</evidence>
<dbReference type="PANTHER" id="PTHR31321:SF87">
    <property type="entry name" value="PECTINESTERASE 63-RELATED"/>
    <property type="match status" value="1"/>
</dbReference>
<evidence type="ECO:0000256" key="1">
    <source>
        <dbReference type="ARBA" id="ARBA00004191"/>
    </source>
</evidence>
<evidence type="ECO:0000259" key="8">
    <source>
        <dbReference type="Pfam" id="PF01095"/>
    </source>
</evidence>
<evidence type="ECO:0000256" key="6">
    <source>
        <dbReference type="ARBA" id="ARBA00022801"/>
    </source>
</evidence>
<comment type="pathway">
    <text evidence="2">Glycan metabolism; pectin degradation; 2-dehydro-3-deoxy-D-gluconate from pectin: step 1/5.</text>
</comment>
<keyword evidence="5" id="KW-0134">Cell wall</keyword>
<protein>
    <recommendedName>
        <fullName evidence="4">pectinesterase</fullName>
        <ecNumber evidence="4">3.1.1.11</ecNumber>
    </recommendedName>
</protein>
<dbReference type="InterPro" id="IPR011050">
    <property type="entry name" value="Pectin_lyase_fold/virulence"/>
</dbReference>
<evidence type="ECO:0000256" key="3">
    <source>
        <dbReference type="ARBA" id="ARBA00008891"/>
    </source>
</evidence>
<keyword evidence="6" id="KW-0378">Hydrolase</keyword>
<name>I3S6L8_LOTJA</name>
<evidence type="ECO:0000256" key="7">
    <source>
        <dbReference type="ARBA" id="ARBA00023085"/>
    </source>
</evidence>
<proteinExistence type="evidence at transcript level"/>
<dbReference type="InterPro" id="IPR012334">
    <property type="entry name" value="Pectin_lyas_fold"/>
</dbReference>
<evidence type="ECO:0000256" key="5">
    <source>
        <dbReference type="ARBA" id="ARBA00022512"/>
    </source>
</evidence>
<dbReference type="GO" id="GO:0042545">
    <property type="term" value="P:cell wall modification"/>
    <property type="evidence" value="ECO:0007669"/>
    <property type="project" value="InterPro"/>
</dbReference>
<dbReference type="GO" id="GO:0045490">
    <property type="term" value="P:pectin catabolic process"/>
    <property type="evidence" value="ECO:0007669"/>
    <property type="project" value="UniProtKB-UniPathway"/>
</dbReference>
<comment type="similarity">
    <text evidence="3">Belongs to the pectinesterase family.</text>
</comment>
<evidence type="ECO:0000256" key="2">
    <source>
        <dbReference type="ARBA" id="ARBA00005184"/>
    </source>
</evidence>
<dbReference type="EC" id="3.1.1.11" evidence="4"/>
<organism evidence="9">
    <name type="scientific">Lotus japonicus</name>
    <name type="common">Lotus corniculatus var. japonicus</name>
    <dbReference type="NCBI Taxonomy" id="34305"/>
    <lineage>
        <taxon>Eukaryota</taxon>
        <taxon>Viridiplantae</taxon>
        <taxon>Streptophyta</taxon>
        <taxon>Embryophyta</taxon>
        <taxon>Tracheophyta</taxon>
        <taxon>Spermatophyta</taxon>
        <taxon>Magnoliopsida</taxon>
        <taxon>eudicotyledons</taxon>
        <taxon>Gunneridae</taxon>
        <taxon>Pentapetalae</taxon>
        <taxon>rosids</taxon>
        <taxon>fabids</taxon>
        <taxon>Fabales</taxon>
        <taxon>Fabaceae</taxon>
        <taxon>Papilionoideae</taxon>
        <taxon>50 kb inversion clade</taxon>
        <taxon>NPAAA clade</taxon>
        <taxon>Hologalegina</taxon>
        <taxon>robinioid clade</taxon>
        <taxon>Loteae</taxon>
        <taxon>Lotus</taxon>
    </lineage>
</organism>
<evidence type="ECO:0000313" key="9">
    <source>
        <dbReference type="EMBL" id="AFK35910.1"/>
    </source>
</evidence>
<comment type="subcellular location">
    <subcellularLocation>
        <location evidence="1">Secreted</location>
        <location evidence="1">Cell wall</location>
    </subcellularLocation>
</comment>
<feature type="domain" description="Pectinesterase catalytic" evidence="8">
    <location>
        <begin position="3"/>
        <end position="105"/>
    </location>
</feature>
<dbReference type="UniPathway" id="UPA00545">
    <property type="reaction ID" value="UER00823"/>
</dbReference>
<dbReference type="SUPFAM" id="SSF51126">
    <property type="entry name" value="Pectin lyase-like"/>
    <property type="match status" value="1"/>
</dbReference>
<dbReference type="Gene3D" id="2.160.20.10">
    <property type="entry name" value="Single-stranded right-handed beta-helix, Pectin lyase-like"/>
    <property type="match status" value="1"/>
</dbReference>
<sequence>MSFIAAQARKNNVDDEGFTFVHCDITGTGNGTYLARAWMSHSRVIYAYCSMSDVVNDAGWSDTMSADYGDTVFFGEYKNSGPGADVKGRPEYVKQLSDADVKPFITLASIEGSKWLLPPPKV</sequence>
<keyword evidence="5" id="KW-0964">Secreted</keyword>
<dbReference type="GO" id="GO:0030599">
    <property type="term" value="F:pectinesterase activity"/>
    <property type="evidence" value="ECO:0007669"/>
    <property type="project" value="UniProtKB-EC"/>
</dbReference>
<dbReference type="EMBL" id="BT136115">
    <property type="protein sequence ID" value="AFK35910.1"/>
    <property type="molecule type" value="mRNA"/>
</dbReference>
<reference evidence="9" key="1">
    <citation type="submission" date="2012-05" db="EMBL/GenBank/DDBJ databases">
        <authorList>
            <person name="Krishnakumar V."/>
            <person name="Cheung F."/>
            <person name="Xiao Y."/>
            <person name="Chan A."/>
            <person name="Moskal W.A."/>
            <person name="Town C.D."/>
        </authorList>
    </citation>
    <scope>NUCLEOTIDE SEQUENCE</scope>
</reference>
<accession>I3S6L8</accession>
<dbReference type="PANTHER" id="PTHR31321">
    <property type="entry name" value="ACYL-COA THIOESTER HYDROLASE YBHC-RELATED"/>
    <property type="match status" value="1"/>
</dbReference>
<dbReference type="Pfam" id="PF01095">
    <property type="entry name" value="Pectinesterase"/>
    <property type="match status" value="1"/>
</dbReference>
<dbReference type="InterPro" id="IPR000070">
    <property type="entry name" value="Pectinesterase_cat"/>
</dbReference>
<dbReference type="AlphaFoldDB" id="I3S6L8"/>